<comment type="caution">
    <text evidence="2">The sequence shown here is derived from an EMBL/GenBank/DDBJ whole genome shotgun (WGS) entry which is preliminary data.</text>
</comment>
<keyword evidence="1" id="KW-0812">Transmembrane</keyword>
<accession>A0A540VQL1</accession>
<evidence type="ECO:0000256" key="1">
    <source>
        <dbReference type="SAM" id="Phobius"/>
    </source>
</evidence>
<feature type="transmembrane region" description="Helical" evidence="1">
    <location>
        <begin position="53"/>
        <end position="69"/>
    </location>
</feature>
<name>A0A540VQL1_9GAMM</name>
<organism evidence="2 3">
    <name type="scientific">Spiribacter salinus</name>
    <dbReference type="NCBI Taxonomy" id="1335746"/>
    <lineage>
        <taxon>Bacteria</taxon>
        <taxon>Pseudomonadati</taxon>
        <taxon>Pseudomonadota</taxon>
        <taxon>Gammaproteobacteria</taxon>
        <taxon>Chromatiales</taxon>
        <taxon>Ectothiorhodospiraceae</taxon>
        <taxon>Spiribacter</taxon>
    </lineage>
</organism>
<dbReference type="Proteomes" id="UP000315400">
    <property type="component" value="Unassembled WGS sequence"/>
</dbReference>
<dbReference type="EMBL" id="VIFK01000203">
    <property type="protein sequence ID" value="TQE98433.1"/>
    <property type="molecule type" value="Genomic_DNA"/>
</dbReference>
<protein>
    <submittedName>
        <fullName evidence="2">Uncharacterized protein</fullName>
    </submittedName>
</protein>
<dbReference type="AlphaFoldDB" id="A0A540VQL1"/>
<evidence type="ECO:0000313" key="3">
    <source>
        <dbReference type="Proteomes" id="UP000315400"/>
    </source>
</evidence>
<gene>
    <name evidence="2" type="ORF">FKY71_13845</name>
</gene>
<sequence length="210" mass="23423">MSEVQVCRRLNDEQEASIREICKGLPNLKGTEDLIRDLLGSWQSSRTTATKKAFATFSLIAAAITYIGVDYTDFSLLGIRANSEAFDRLSHVLIMLIVVFGVLFCFYWLVDLLVRETKLRGYLSALKQSIKAIEAIKSTINLKGSERLGVLASTEHWTPNIVTDWQGDTIQIAELFQASIRGPARALRIAEWLEPFVLIAVASYGVLGLR</sequence>
<evidence type="ECO:0000313" key="2">
    <source>
        <dbReference type="EMBL" id="TQE98433.1"/>
    </source>
</evidence>
<proteinExistence type="predicted"/>
<keyword evidence="1" id="KW-0472">Membrane</keyword>
<reference evidence="2 3" key="1">
    <citation type="submission" date="2019-06" db="EMBL/GenBank/DDBJ databases">
        <title>Metagenome assembled Genome of Spiribacter salinus SL48-SHIP from the microbial mat of Salt Lake 48 (Novosibirsk region, Russia).</title>
        <authorList>
            <person name="Shipova A."/>
            <person name="Rozanov A.S."/>
            <person name="Bryanskaya A.V."/>
            <person name="Peltek S.E."/>
        </authorList>
    </citation>
    <scope>NUCLEOTIDE SEQUENCE [LARGE SCALE GENOMIC DNA]</scope>
    <source>
        <strain evidence="2">SL48-SHIP-2</strain>
    </source>
</reference>
<feature type="transmembrane region" description="Helical" evidence="1">
    <location>
        <begin position="89"/>
        <end position="110"/>
    </location>
</feature>
<keyword evidence="1" id="KW-1133">Transmembrane helix</keyword>